<comment type="caution">
    <text evidence="2">The sequence shown here is derived from an EMBL/GenBank/DDBJ whole genome shotgun (WGS) entry which is preliminary data.</text>
</comment>
<organism evidence="2 3">
    <name type="scientific">Puccinia striiformis f. sp. tritici PST-78</name>
    <dbReference type="NCBI Taxonomy" id="1165861"/>
    <lineage>
        <taxon>Eukaryota</taxon>
        <taxon>Fungi</taxon>
        <taxon>Dikarya</taxon>
        <taxon>Basidiomycota</taxon>
        <taxon>Pucciniomycotina</taxon>
        <taxon>Pucciniomycetes</taxon>
        <taxon>Pucciniales</taxon>
        <taxon>Pucciniaceae</taxon>
        <taxon>Puccinia</taxon>
    </lineage>
</organism>
<feature type="compositionally biased region" description="Polar residues" evidence="1">
    <location>
        <begin position="9"/>
        <end position="23"/>
    </location>
</feature>
<evidence type="ECO:0008006" key="4">
    <source>
        <dbReference type="Google" id="ProtNLM"/>
    </source>
</evidence>
<feature type="region of interest" description="Disordered" evidence="1">
    <location>
        <begin position="805"/>
        <end position="836"/>
    </location>
</feature>
<protein>
    <recommendedName>
        <fullName evidence="4">SAM domain-containing protein</fullName>
    </recommendedName>
</protein>
<sequence>MTGPEITTAPLTQKNLTAHTNHPPLSQSAVDWLRTTLKLHSSPCFHTMSTSNHYTNDQVPDNDRFTQLEDDELDDVIPPSQFWLSQLSDYFCSPPPPSPSHLRNVDVQVPLSPTPGNSAPVPDRNRIRPNPSQRVVIKLPIECSVWVHDALPVTRRTAGSGNGRPPPEWAKVASKLPLDVWTASPKDYDWGLAKHEIIERATINPYRSGNAHITTTFHVLIAVQRPVSTATSIKVGAPEPQPARMTGPEIATAPLTQKNLTAHTNHPPLSQSAVDWLRTALKSHSSPCFHTMSTSNHYTKDQVPDNDQFTQLEDDELDDVIPPSQFCLSQLSDYFRSPPPPSPSHLRNVDVQVPLSPTPSNSAPVPDQNRIRPNPSQRAVIKLPIKYSVWVHDALPVTRRAAGSGNGRPPPKWAKVASKLPLNVWTASPTDYDWGLAKHEIIEVIGPTRPYLGRELTIADQQGLLTWYAVITGHTIYRVGRKFAIVSEADWLGFATAAEAVFPTKQCFIKILQPDPRAVACNQARVSEGNEILILRNGNTSERAPLEQTRNPLAANPNAVVAVAGRDHAVQLREHHLRLRQEGGAPSREGEYAMHPSLDGRYIRLSHRVVWACACALEVAHEGVTLDIPPPTALFTWEGGRLTNHLRLGSTIRPATPSQPVPHSHTGATLRPASMLPPATNVRVAAGSQLATGSTAAVQPKRKAAPVQLHGLPASRAFRGAGSGLGRQSTSGNSGAPVDSVRSESPSNKSSPQILRRPPGPQTPSVTRVLHNLSAIGNKVFGPVLCCPSDSGASSVVPLEGTSNGVDILDSPSSPEISFVSSRGARDSRAPTEGQNITPLNLAKLSNFHLSDPSPAPVPAQPQFQPRPTAHEARHLPSLTMDVFLDWCDIKAKDYKTRALIDDHNISTWTYFWGCTQEDLVALGFKAGPAWLIVEGIFTIKESIPEKRSFGKGKGRADGFNDSTDDNSRPSGTS</sequence>
<feature type="compositionally biased region" description="Polar residues" evidence="1">
    <location>
        <begin position="743"/>
        <end position="753"/>
    </location>
</feature>
<evidence type="ECO:0000313" key="3">
    <source>
        <dbReference type="Proteomes" id="UP000054564"/>
    </source>
</evidence>
<dbReference type="OrthoDB" id="10575074at2759"/>
<evidence type="ECO:0000256" key="1">
    <source>
        <dbReference type="SAM" id="MobiDB-lite"/>
    </source>
</evidence>
<accession>A0A0L0VHY3</accession>
<reference evidence="3" key="1">
    <citation type="submission" date="2014-03" db="EMBL/GenBank/DDBJ databases">
        <title>The Genome Sequence of Puccinia striiformis f. sp. tritici PST-78.</title>
        <authorList>
            <consortium name="The Broad Institute Genome Sequencing Platform"/>
            <person name="Cuomo C."/>
            <person name="Hulbert S."/>
            <person name="Chen X."/>
            <person name="Walker B."/>
            <person name="Young S.K."/>
            <person name="Zeng Q."/>
            <person name="Gargeya S."/>
            <person name="Fitzgerald M."/>
            <person name="Haas B."/>
            <person name="Abouelleil A."/>
            <person name="Alvarado L."/>
            <person name="Arachchi H.M."/>
            <person name="Berlin A.M."/>
            <person name="Chapman S.B."/>
            <person name="Goldberg J."/>
            <person name="Griggs A."/>
            <person name="Gujja S."/>
            <person name="Hansen M."/>
            <person name="Howarth C."/>
            <person name="Imamovic A."/>
            <person name="Larimer J."/>
            <person name="McCowan C."/>
            <person name="Montmayeur A."/>
            <person name="Murphy C."/>
            <person name="Neiman D."/>
            <person name="Pearson M."/>
            <person name="Priest M."/>
            <person name="Roberts A."/>
            <person name="Saif S."/>
            <person name="Shea T."/>
            <person name="Sisk P."/>
            <person name="Sykes S."/>
            <person name="Wortman J."/>
            <person name="Nusbaum C."/>
            <person name="Birren B."/>
        </authorList>
    </citation>
    <scope>NUCLEOTIDE SEQUENCE [LARGE SCALE GENOMIC DNA]</scope>
    <source>
        <strain evidence="3">race PST-78</strain>
    </source>
</reference>
<name>A0A0L0VHY3_9BASI</name>
<dbReference type="AlphaFoldDB" id="A0A0L0VHY3"/>
<dbReference type="EMBL" id="AJIL01000055">
    <property type="protein sequence ID" value="KNE98584.1"/>
    <property type="molecule type" value="Genomic_DNA"/>
</dbReference>
<feature type="region of interest" description="Disordered" evidence="1">
    <location>
        <begin position="948"/>
        <end position="974"/>
    </location>
</feature>
<evidence type="ECO:0000313" key="2">
    <source>
        <dbReference type="EMBL" id="KNE98584.1"/>
    </source>
</evidence>
<proteinExistence type="predicted"/>
<feature type="compositionally biased region" description="Low complexity" evidence="1">
    <location>
        <begin position="811"/>
        <end position="822"/>
    </location>
</feature>
<feature type="region of interest" description="Disordered" evidence="1">
    <location>
        <begin position="110"/>
        <end position="129"/>
    </location>
</feature>
<dbReference type="Proteomes" id="UP000054564">
    <property type="component" value="Unassembled WGS sequence"/>
</dbReference>
<keyword evidence="3" id="KW-1185">Reference proteome</keyword>
<feature type="region of interest" description="Disordered" evidence="1">
    <location>
        <begin position="693"/>
        <end position="766"/>
    </location>
</feature>
<feature type="region of interest" description="Disordered" evidence="1">
    <location>
        <begin position="653"/>
        <end position="675"/>
    </location>
</feature>
<feature type="region of interest" description="Disordered" evidence="1">
    <location>
        <begin position="332"/>
        <end position="373"/>
    </location>
</feature>
<feature type="region of interest" description="Disordered" evidence="1">
    <location>
        <begin position="1"/>
        <end position="23"/>
    </location>
</feature>
<feature type="compositionally biased region" description="Basic and acidic residues" evidence="1">
    <location>
        <begin position="948"/>
        <end position="959"/>
    </location>
</feature>
<gene>
    <name evidence="2" type="ORF">PSTG_08136</name>
</gene>